<comment type="caution">
    <text evidence="1">The sequence shown here is derived from an EMBL/GenBank/DDBJ whole genome shotgun (WGS) entry which is preliminary data.</text>
</comment>
<sequence>MASGVCQHPAPRVRALWSACANRPHLQAGRSLLLGLTLTWFSVLGLTYLCGPHVVRVAREVGARTRTALEWRYRKAVHDFGGDYFYLTVGVQWSLSVVTYWALGLLFLLVDLSGRPAWMARFRVQENAGTKNQVRLQKLRPVVAQVLFNQTFVQLPGMVACYWLKTLRGFDSSLSIPPMSRILLEFALFALIEEVLFYYSHRLLHHRAMYGRFHKKHHEWTAPVAITAVYCSPLEHLLSNVLPTALGPALLGSHPVVHWVWSAVTAPYGVVVHSGYHLPLLPSPQMHDFHHLR</sequence>
<dbReference type="Proteomes" id="UP000805193">
    <property type="component" value="Unassembled WGS sequence"/>
</dbReference>
<proteinExistence type="predicted"/>
<name>A0AC60P0D5_IXOPE</name>
<reference evidence="1 2" key="1">
    <citation type="journal article" date="2020" name="Cell">
        <title>Large-Scale Comparative Analyses of Tick Genomes Elucidate Their Genetic Diversity and Vector Capacities.</title>
        <authorList>
            <consortium name="Tick Genome and Microbiome Consortium (TIGMIC)"/>
            <person name="Jia N."/>
            <person name="Wang J."/>
            <person name="Shi W."/>
            <person name="Du L."/>
            <person name="Sun Y."/>
            <person name="Zhan W."/>
            <person name="Jiang J.F."/>
            <person name="Wang Q."/>
            <person name="Zhang B."/>
            <person name="Ji P."/>
            <person name="Bell-Sakyi L."/>
            <person name="Cui X.M."/>
            <person name="Yuan T.T."/>
            <person name="Jiang B.G."/>
            <person name="Yang W.F."/>
            <person name="Lam T.T."/>
            <person name="Chang Q.C."/>
            <person name="Ding S.J."/>
            <person name="Wang X.J."/>
            <person name="Zhu J.G."/>
            <person name="Ruan X.D."/>
            <person name="Zhao L."/>
            <person name="Wei J.T."/>
            <person name="Ye R.Z."/>
            <person name="Que T.C."/>
            <person name="Du C.H."/>
            <person name="Zhou Y.H."/>
            <person name="Cheng J.X."/>
            <person name="Dai P.F."/>
            <person name="Guo W.B."/>
            <person name="Han X.H."/>
            <person name="Huang E.J."/>
            <person name="Li L.F."/>
            <person name="Wei W."/>
            <person name="Gao Y.C."/>
            <person name="Liu J.Z."/>
            <person name="Shao H.Z."/>
            <person name="Wang X."/>
            <person name="Wang C.C."/>
            <person name="Yang T.C."/>
            <person name="Huo Q.B."/>
            <person name="Li W."/>
            <person name="Chen H.Y."/>
            <person name="Chen S.E."/>
            <person name="Zhou L.G."/>
            <person name="Ni X.B."/>
            <person name="Tian J.H."/>
            <person name="Sheng Y."/>
            <person name="Liu T."/>
            <person name="Pan Y.S."/>
            <person name="Xia L.Y."/>
            <person name="Li J."/>
            <person name="Zhao F."/>
            <person name="Cao W.C."/>
        </authorList>
    </citation>
    <scope>NUCLEOTIDE SEQUENCE [LARGE SCALE GENOMIC DNA]</scope>
    <source>
        <strain evidence="1">Iper-2018</strain>
    </source>
</reference>
<protein>
    <submittedName>
        <fullName evidence="1">Uncharacterized protein</fullName>
    </submittedName>
</protein>
<gene>
    <name evidence="1" type="ORF">HPB47_010030</name>
</gene>
<evidence type="ECO:0000313" key="2">
    <source>
        <dbReference type="Proteomes" id="UP000805193"/>
    </source>
</evidence>
<organism evidence="1 2">
    <name type="scientific">Ixodes persulcatus</name>
    <name type="common">Taiga tick</name>
    <dbReference type="NCBI Taxonomy" id="34615"/>
    <lineage>
        <taxon>Eukaryota</taxon>
        <taxon>Metazoa</taxon>
        <taxon>Ecdysozoa</taxon>
        <taxon>Arthropoda</taxon>
        <taxon>Chelicerata</taxon>
        <taxon>Arachnida</taxon>
        <taxon>Acari</taxon>
        <taxon>Parasitiformes</taxon>
        <taxon>Ixodida</taxon>
        <taxon>Ixodoidea</taxon>
        <taxon>Ixodidae</taxon>
        <taxon>Ixodinae</taxon>
        <taxon>Ixodes</taxon>
    </lineage>
</organism>
<evidence type="ECO:0000313" key="1">
    <source>
        <dbReference type="EMBL" id="KAG0412839.1"/>
    </source>
</evidence>
<keyword evidence="2" id="KW-1185">Reference proteome</keyword>
<accession>A0AC60P0D5</accession>
<dbReference type="EMBL" id="JABSTQ010011319">
    <property type="protein sequence ID" value="KAG0412839.1"/>
    <property type="molecule type" value="Genomic_DNA"/>
</dbReference>